<dbReference type="Proteomes" id="UP000694846">
    <property type="component" value="Unplaced"/>
</dbReference>
<dbReference type="RefSeq" id="XP_025424591.1">
    <property type="nucleotide sequence ID" value="XM_025568806.1"/>
</dbReference>
<sequence length="361" mass="40899">MEKGLFLVLVFVCHSHQRPQLELDTSTTVADTTDPTTEETTVKSSETVAQVTEATAVSVKSSVNVSSSYVPSEVYEDFKPSNYYRPDGNPIYEKPSTYVNPEIFHGTQHFQRPNGLVNPSLTPKPDDKNIVFPQASHDHIIQHSNRSNGPEFRSPYKYTEIFTQPKPMKHDYGETVPKFSEYDNSFYEKYFGRYYGNEMSHYPDLVHEPPKSYHSVAIRHKKDPWRSMLSVLATILPVGLLLASFPPTVIKVNSTQYPSQFQKNATLYNPNAIIGRYRSLKNKKPISKTSGDEESPRYLDDCSKKKICESIKTNYTLSELDSLLQNNKLNLAKNRSTAMVEIAEAVVSTSPESCQVFVCNN</sequence>
<proteinExistence type="predicted"/>
<name>A0A8B8GPQ6_9HEMI</name>
<accession>A0A8B8GPQ6</accession>
<keyword evidence="1" id="KW-1185">Reference proteome</keyword>
<dbReference type="GeneID" id="112693641"/>
<reference evidence="2" key="1">
    <citation type="submission" date="2025-08" db="UniProtKB">
        <authorList>
            <consortium name="RefSeq"/>
        </authorList>
    </citation>
    <scope>IDENTIFICATION</scope>
    <source>
        <tissue evidence="2">Whole body</tissue>
    </source>
</reference>
<dbReference type="OrthoDB" id="6372754at2759"/>
<dbReference type="AlphaFoldDB" id="A0A8B8GPQ6"/>
<evidence type="ECO:0000313" key="1">
    <source>
        <dbReference type="Proteomes" id="UP000694846"/>
    </source>
</evidence>
<protein>
    <submittedName>
        <fullName evidence="2">Uncharacterized protein LOC112693641</fullName>
    </submittedName>
</protein>
<organism evidence="1 2">
    <name type="scientific">Sipha flava</name>
    <name type="common">yellow sugarcane aphid</name>
    <dbReference type="NCBI Taxonomy" id="143950"/>
    <lineage>
        <taxon>Eukaryota</taxon>
        <taxon>Metazoa</taxon>
        <taxon>Ecdysozoa</taxon>
        <taxon>Arthropoda</taxon>
        <taxon>Hexapoda</taxon>
        <taxon>Insecta</taxon>
        <taxon>Pterygota</taxon>
        <taxon>Neoptera</taxon>
        <taxon>Paraneoptera</taxon>
        <taxon>Hemiptera</taxon>
        <taxon>Sternorrhyncha</taxon>
        <taxon>Aphidomorpha</taxon>
        <taxon>Aphidoidea</taxon>
        <taxon>Aphididae</taxon>
        <taxon>Sipha</taxon>
    </lineage>
</organism>
<gene>
    <name evidence="2" type="primary">LOC112693641</name>
</gene>
<evidence type="ECO:0000313" key="2">
    <source>
        <dbReference type="RefSeq" id="XP_025424591.1"/>
    </source>
</evidence>